<dbReference type="SUPFAM" id="SSF52540">
    <property type="entry name" value="P-loop containing nucleoside triphosphate hydrolases"/>
    <property type="match status" value="1"/>
</dbReference>
<dbReference type="PANTHER" id="PTHR45766">
    <property type="entry name" value="DNA ANNEALING HELICASE AND ENDONUCLEASE ZRANB3 FAMILY MEMBER"/>
    <property type="match status" value="1"/>
</dbReference>
<sequence>ILISTDCMAEGIDLQFSADQIINYELTWNPNRLEQRNGRIDRFGQPKDWVYIRTLILKDTLEMDILEVLVKKANEIKKAYGFVPGFFGDPESVIDHILAKRKKDQKQTTMDKWIKFSKVFDDLVSIFFSEKNVKAMLDDSFYGHTNINLEEIEQRMRLTEENIGNDQTLLSFLKSAIDLYKGNIETSRKDDRIYEITLSKEVQKDIGEIFGERYLITPHMDVSASRNDVEGINLKNPLVSGLVEKVKNEAFSEDNEFYGRTAAFLSSETKMVSVIFYVKIRYVVYTEPKSLMEEISTLGVDLFSGTRLDNDLIDKIWNSEWENHGKNLVELKKHLNRALNIDNLESKFNDLAHERLKIIINERKEMINNLAKQGIATDLEGIEKIDIVGVDLLTITLVYPPVGGD</sequence>
<evidence type="ECO:0000259" key="2">
    <source>
        <dbReference type="PROSITE" id="PS51194"/>
    </source>
</evidence>
<dbReference type="InterPro" id="IPR049730">
    <property type="entry name" value="SNF2/RAD54-like_C"/>
</dbReference>
<protein>
    <recommendedName>
        <fullName evidence="2">Helicase C-terminal domain-containing protein</fullName>
    </recommendedName>
</protein>
<accession>A0A0F9MF90</accession>
<reference evidence="3" key="1">
    <citation type="journal article" date="2015" name="Nature">
        <title>Complex archaea that bridge the gap between prokaryotes and eukaryotes.</title>
        <authorList>
            <person name="Spang A."/>
            <person name="Saw J.H."/>
            <person name="Jorgensen S.L."/>
            <person name="Zaremba-Niedzwiedzka K."/>
            <person name="Martijn J."/>
            <person name="Lind A.E."/>
            <person name="van Eijk R."/>
            <person name="Schleper C."/>
            <person name="Guy L."/>
            <person name="Ettema T.J."/>
        </authorList>
    </citation>
    <scope>NUCLEOTIDE SEQUENCE</scope>
</reference>
<organism evidence="3">
    <name type="scientific">marine sediment metagenome</name>
    <dbReference type="NCBI Taxonomy" id="412755"/>
    <lineage>
        <taxon>unclassified sequences</taxon>
        <taxon>metagenomes</taxon>
        <taxon>ecological metagenomes</taxon>
    </lineage>
</organism>
<keyword evidence="1" id="KW-0378">Hydrolase</keyword>
<dbReference type="PANTHER" id="PTHR45766:SF6">
    <property type="entry name" value="SWI_SNF-RELATED MATRIX-ASSOCIATED ACTIN-DEPENDENT REGULATOR OF CHROMATIN SUBFAMILY A-LIKE PROTEIN 1"/>
    <property type="match status" value="1"/>
</dbReference>
<dbReference type="PROSITE" id="PS51194">
    <property type="entry name" value="HELICASE_CTER"/>
    <property type="match status" value="1"/>
</dbReference>
<dbReference type="GO" id="GO:0016787">
    <property type="term" value="F:hydrolase activity"/>
    <property type="evidence" value="ECO:0007669"/>
    <property type="project" value="UniProtKB-KW"/>
</dbReference>
<gene>
    <name evidence="3" type="ORF">LCGC14_1096240</name>
</gene>
<dbReference type="EMBL" id="LAZR01004906">
    <property type="protein sequence ID" value="KKN04559.1"/>
    <property type="molecule type" value="Genomic_DNA"/>
</dbReference>
<name>A0A0F9MF90_9ZZZZ</name>
<evidence type="ECO:0000256" key="1">
    <source>
        <dbReference type="ARBA" id="ARBA00022801"/>
    </source>
</evidence>
<dbReference type="InterPro" id="IPR027417">
    <property type="entry name" value="P-loop_NTPase"/>
</dbReference>
<comment type="caution">
    <text evidence="3">The sequence shown here is derived from an EMBL/GenBank/DDBJ whole genome shotgun (WGS) entry which is preliminary data.</text>
</comment>
<feature type="domain" description="Helicase C-terminal" evidence="2">
    <location>
        <begin position="1"/>
        <end position="77"/>
    </location>
</feature>
<proteinExistence type="predicted"/>
<dbReference type="AlphaFoldDB" id="A0A0F9MF90"/>
<feature type="non-terminal residue" evidence="3">
    <location>
        <position position="1"/>
    </location>
</feature>
<evidence type="ECO:0000313" key="3">
    <source>
        <dbReference type="EMBL" id="KKN04559.1"/>
    </source>
</evidence>
<dbReference type="InterPro" id="IPR001650">
    <property type="entry name" value="Helicase_C-like"/>
</dbReference>
<dbReference type="CDD" id="cd18793">
    <property type="entry name" value="SF2_C_SNF"/>
    <property type="match status" value="1"/>
</dbReference>
<dbReference type="Gene3D" id="3.40.50.300">
    <property type="entry name" value="P-loop containing nucleotide triphosphate hydrolases"/>
    <property type="match status" value="1"/>
</dbReference>
<dbReference type="Pfam" id="PF00271">
    <property type="entry name" value="Helicase_C"/>
    <property type="match status" value="1"/>
</dbReference>